<keyword evidence="2" id="KW-1185">Reference proteome</keyword>
<protein>
    <submittedName>
        <fullName evidence="1">Uncharacterized protein</fullName>
    </submittedName>
</protein>
<dbReference type="Proteomes" id="UP000054783">
    <property type="component" value="Unassembled WGS sequence"/>
</dbReference>
<organism evidence="1 2">
    <name type="scientific">Trichinella patagoniensis</name>
    <dbReference type="NCBI Taxonomy" id="990121"/>
    <lineage>
        <taxon>Eukaryota</taxon>
        <taxon>Metazoa</taxon>
        <taxon>Ecdysozoa</taxon>
        <taxon>Nematoda</taxon>
        <taxon>Enoplea</taxon>
        <taxon>Dorylaimia</taxon>
        <taxon>Trichinellida</taxon>
        <taxon>Trichinellidae</taxon>
        <taxon>Trichinella</taxon>
    </lineage>
</organism>
<proteinExistence type="predicted"/>
<comment type="caution">
    <text evidence="1">The sequence shown here is derived from an EMBL/GenBank/DDBJ whole genome shotgun (WGS) entry which is preliminary data.</text>
</comment>
<accession>A0A0V0Z0K3</accession>
<evidence type="ECO:0000313" key="2">
    <source>
        <dbReference type="Proteomes" id="UP000054783"/>
    </source>
</evidence>
<evidence type="ECO:0000313" key="1">
    <source>
        <dbReference type="EMBL" id="KRY06098.1"/>
    </source>
</evidence>
<dbReference type="AlphaFoldDB" id="A0A0V0Z0K3"/>
<gene>
    <name evidence="1" type="ORF">T12_10413</name>
</gene>
<dbReference type="EMBL" id="JYDQ01000946">
    <property type="protein sequence ID" value="KRY06098.1"/>
    <property type="molecule type" value="Genomic_DNA"/>
</dbReference>
<sequence>MVLIGHIAVAANFSLIAGERVVLGQEGDGPREMQEEVVLTLGHLLHIGSGSRVMGQLMVHHQQALVIQNVIVVVVVQLHGSAAIVPYILDRLRVGDRVVAFLQHVRYMVRV</sequence>
<reference evidence="1 2" key="1">
    <citation type="submission" date="2015-01" db="EMBL/GenBank/DDBJ databases">
        <title>Evolution of Trichinella species and genotypes.</title>
        <authorList>
            <person name="Korhonen P.K."/>
            <person name="Edoardo P."/>
            <person name="Giuseppe L.R."/>
            <person name="Gasser R.B."/>
        </authorList>
    </citation>
    <scope>NUCLEOTIDE SEQUENCE [LARGE SCALE GENOMIC DNA]</scope>
    <source>
        <strain evidence="1">ISS2496</strain>
    </source>
</reference>
<name>A0A0V0Z0K3_9BILA</name>